<dbReference type="eggNOG" id="ENOG5033TBR">
    <property type="taxonomic scope" value="Bacteria"/>
</dbReference>
<keyword evidence="3" id="KW-1185">Reference proteome</keyword>
<dbReference type="PATRIC" id="fig|1133569.4.peg.1471"/>
<dbReference type="RefSeq" id="WP_010579850.1">
    <property type="nucleotide sequence ID" value="NZ_AHYZ01000041.1"/>
</dbReference>
<evidence type="ECO:0000313" key="3">
    <source>
        <dbReference type="Proteomes" id="UP000051576"/>
    </source>
</evidence>
<proteinExistence type="predicted"/>
<feature type="transmembrane region" description="Helical" evidence="1">
    <location>
        <begin position="7"/>
        <end position="26"/>
    </location>
</feature>
<keyword evidence="1" id="KW-0812">Transmembrane</keyword>
<feature type="transmembrane region" description="Helical" evidence="1">
    <location>
        <begin position="85"/>
        <end position="105"/>
    </location>
</feature>
<protein>
    <recommendedName>
        <fullName evidence="4">GGDEF domain-containing protein</fullName>
    </recommendedName>
</protein>
<keyword evidence="1" id="KW-1133">Transmembrane helix</keyword>
<name>A0A0R2CCP1_9LACO</name>
<feature type="transmembrane region" description="Helical" evidence="1">
    <location>
        <begin position="32"/>
        <end position="52"/>
    </location>
</feature>
<dbReference type="AlphaFoldDB" id="A0A0R2CCP1"/>
<evidence type="ECO:0000256" key="1">
    <source>
        <dbReference type="SAM" id="Phobius"/>
    </source>
</evidence>
<keyword evidence="1" id="KW-0472">Membrane</keyword>
<dbReference type="EMBL" id="AYYX01000004">
    <property type="protein sequence ID" value="KRM89480.1"/>
    <property type="molecule type" value="Genomic_DNA"/>
</dbReference>
<evidence type="ECO:0008006" key="4">
    <source>
        <dbReference type="Google" id="ProtNLM"/>
    </source>
</evidence>
<dbReference type="Proteomes" id="UP000051576">
    <property type="component" value="Unassembled WGS sequence"/>
</dbReference>
<dbReference type="OrthoDB" id="2147406at2"/>
<reference evidence="2 3" key="1">
    <citation type="journal article" date="2015" name="Genome Announc.">
        <title>Expanding the biotechnology potential of lactobacilli through comparative genomics of 213 strains and associated genera.</title>
        <authorList>
            <person name="Sun Z."/>
            <person name="Harris H.M."/>
            <person name="McCann A."/>
            <person name="Guo C."/>
            <person name="Argimon S."/>
            <person name="Zhang W."/>
            <person name="Yang X."/>
            <person name="Jeffery I.B."/>
            <person name="Cooney J.C."/>
            <person name="Kagawa T.F."/>
            <person name="Liu W."/>
            <person name="Song Y."/>
            <person name="Salvetti E."/>
            <person name="Wrobel A."/>
            <person name="Rasinkangas P."/>
            <person name="Parkhill J."/>
            <person name="Rea M.C."/>
            <person name="O'Sullivan O."/>
            <person name="Ritari J."/>
            <person name="Douillard F.P."/>
            <person name="Paul Ross R."/>
            <person name="Yang R."/>
            <person name="Briner A.E."/>
            <person name="Felis G.E."/>
            <person name="de Vos W.M."/>
            <person name="Barrangou R."/>
            <person name="Klaenhammer T.R."/>
            <person name="Caufield P.W."/>
            <person name="Cui Y."/>
            <person name="Zhang H."/>
            <person name="O'Toole P.W."/>
        </authorList>
    </citation>
    <scope>NUCLEOTIDE SEQUENCE [LARGE SCALE GENOMIC DNA]</scope>
    <source>
        <strain evidence="2 3">DSM 20605</strain>
    </source>
</reference>
<comment type="caution">
    <text evidence="2">The sequence shown here is derived from an EMBL/GenBank/DDBJ whole genome shotgun (WGS) entry which is preliminary data.</text>
</comment>
<organism evidence="2 3">
    <name type="scientific">Liquorilactobacillus vini DSM 20605</name>
    <dbReference type="NCBI Taxonomy" id="1133569"/>
    <lineage>
        <taxon>Bacteria</taxon>
        <taxon>Bacillati</taxon>
        <taxon>Bacillota</taxon>
        <taxon>Bacilli</taxon>
        <taxon>Lactobacillales</taxon>
        <taxon>Lactobacillaceae</taxon>
        <taxon>Liquorilactobacillus</taxon>
    </lineage>
</organism>
<sequence>MKKIHYLNIEILISTMMLLTIALFAFSQKTLINDFLPMACLMMLGVVGGFILPNILLTWCILFSIVIGASTMMIGIIYLPIIERIILIFVFPVYGLLTLNLKYLIGVRFSALSDRNNVINYIEHVSSVTKLKNRENAVNNYRHYWQAFERIKSNQLAFSITCINWAHSEQYRQINSQAYINTLKQIADCLKKIRMPSENIYYLDDGNFLIISPIFDKLTCDKLTQLTKKQLAEIQFNDANIKHTLQYKFAFEYISNKNKQQFANFDKVERNLKRQLEADIIKEYQ</sequence>
<feature type="transmembrane region" description="Helical" evidence="1">
    <location>
        <begin position="59"/>
        <end position="79"/>
    </location>
</feature>
<gene>
    <name evidence="2" type="ORF">FD21_GL001336</name>
</gene>
<accession>A0A0R2CCP1</accession>
<evidence type="ECO:0000313" key="2">
    <source>
        <dbReference type="EMBL" id="KRM89480.1"/>
    </source>
</evidence>